<reference evidence="1 2" key="1">
    <citation type="submission" date="2019-08" db="EMBL/GenBank/DDBJ databases">
        <authorList>
            <person name="Vazquez-Campos X."/>
        </authorList>
    </citation>
    <scope>NUCLEOTIDE SEQUENCE [LARGE SCALE GENOMIC DNA]</scope>
    <source>
        <strain evidence="1">LFW-283_2</strain>
    </source>
</reference>
<gene>
    <name evidence="1" type="ORF">LFW2832_01089</name>
</gene>
<accession>A0A5E4LXG2</accession>
<evidence type="ECO:0000313" key="1">
    <source>
        <dbReference type="EMBL" id="VVC04742.1"/>
    </source>
</evidence>
<dbReference type="EMBL" id="CABMJJ010000010">
    <property type="protein sequence ID" value="VVC04742.1"/>
    <property type="molecule type" value="Genomic_DNA"/>
</dbReference>
<dbReference type="AlphaFoldDB" id="A0A5E4LXG2"/>
<name>A0A5E4LXG2_9ARCH</name>
<protein>
    <submittedName>
        <fullName evidence="1">Uncharacterized protein</fullName>
    </submittedName>
</protein>
<organism evidence="1 2">
    <name type="scientific">Candidatus Bilamarchaeum dharawalense</name>
    <dbReference type="NCBI Taxonomy" id="2885759"/>
    <lineage>
        <taxon>Archaea</taxon>
        <taxon>Candidatus Micrarchaeota</taxon>
        <taxon>Candidatus Micrarchaeia</taxon>
        <taxon>Candidatus Anstonellales</taxon>
        <taxon>Candidatus Bilamarchaeaceae</taxon>
        <taxon>Candidatus Bilamarchaeum</taxon>
    </lineage>
</organism>
<comment type="caution">
    <text evidence="1">The sequence shown here is derived from an EMBL/GenBank/DDBJ whole genome shotgun (WGS) entry which is preliminary data.</text>
</comment>
<proteinExistence type="predicted"/>
<evidence type="ECO:0000313" key="2">
    <source>
        <dbReference type="Proteomes" id="UP000789941"/>
    </source>
</evidence>
<dbReference type="Proteomes" id="UP000789941">
    <property type="component" value="Unassembled WGS sequence"/>
</dbReference>
<sequence>MDHSSLVEAIQQAPFEKLIAMSKITPLMAGLRDNVRNIMFIRDAAALGISNELAGDYHDLLRRIRQSFQSTWGITTTDSIFIGGRLYSPANLIAELTGLSFLAKNIGMVIHNTQLPAESYVNQIVGPFLLVGVAVAAAVQFICDLIHRKAIKTTLAQKPDSIATLHKEVEQAQTQTCEISRMVRRLRDVESQEKYSGFIGELRKANREKRFQRVLGTLNSNQAALSALSKSLNVRN</sequence>